<dbReference type="RefSeq" id="WP_260727222.1">
    <property type="nucleotide sequence ID" value="NZ_BAAABS010000033.1"/>
</dbReference>
<sequence>MTDYVGVFPTGAVSLVSTPVSVASGDRIDGADIENGGVFTVFAAGTPTDVTFVDPGKTPAGTPAGTVPPVTVAANTSRSWGRTALKGYINQASNKVVVNYSAPAGVTAQVVG</sequence>
<reference evidence="1" key="1">
    <citation type="submission" date="2021-04" db="EMBL/GenBank/DDBJ databases">
        <title>Biosynthetic gene clusters of Dactylosporangioum roseum.</title>
        <authorList>
            <person name="Hartkoorn R.C."/>
            <person name="Beaudoing E."/>
            <person name="Hot D."/>
            <person name="Moureu S."/>
        </authorList>
    </citation>
    <scope>NUCLEOTIDE SEQUENCE</scope>
    <source>
        <strain evidence="1">NRRL B-16295</strain>
    </source>
</reference>
<protein>
    <submittedName>
        <fullName evidence="1">Uncharacterized protein</fullName>
    </submittedName>
</protein>
<dbReference type="EMBL" id="CP073721">
    <property type="protein sequence ID" value="UWZ37858.1"/>
    <property type="molecule type" value="Genomic_DNA"/>
</dbReference>
<organism evidence="1 2">
    <name type="scientific">Dactylosporangium roseum</name>
    <dbReference type="NCBI Taxonomy" id="47989"/>
    <lineage>
        <taxon>Bacteria</taxon>
        <taxon>Bacillati</taxon>
        <taxon>Actinomycetota</taxon>
        <taxon>Actinomycetes</taxon>
        <taxon>Micromonosporales</taxon>
        <taxon>Micromonosporaceae</taxon>
        <taxon>Dactylosporangium</taxon>
    </lineage>
</organism>
<accession>A0ABY5ZA35</accession>
<evidence type="ECO:0000313" key="2">
    <source>
        <dbReference type="Proteomes" id="UP001058271"/>
    </source>
</evidence>
<gene>
    <name evidence="1" type="ORF">Drose_06170</name>
</gene>
<proteinExistence type="predicted"/>
<keyword evidence="2" id="KW-1185">Reference proteome</keyword>
<dbReference type="Proteomes" id="UP001058271">
    <property type="component" value="Chromosome"/>
</dbReference>
<evidence type="ECO:0000313" key="1">
    <source>
        <dbReference type="EMBL" id="UWZ37858.1"/>
    </source>
</evidence>
<name>A0ABY5ZA35_9ACTN</name>